<sequence>MRKRGERREINLFLQYLFLNFPKLINDNRSYKNKYLKSLFI</sequence>
<evidence type="ECO:0000313" key="2">
    <source>
        <dbReference type="Proteomes" id="UP000580250"/>
    </source>
</evidence>
<dbReference type="AlphaFoldDB" id="A0A6V7XKQ1"/>
<organism evidence="1 2">
    <name type="scientific">Meloidogyne enterolobii</name>
    <name type="common">Root-knot nematode worm</name>
    <name type="synonym">Meloidogyne mayaguensis</name>
    <dbReference type="NCBI Taxonomy" id="390850"/>
    <lineage>
        <taxon>Eukaryota</taxon>
        <taxon>Metazoa</taxon>
        <taxon>Ecdysozoa</taxon>
        <taxon>Nematoda</taxon>
        <taxon>Chromadorea</taxon>
        <taxon>Rhabditida</taxon>
        <taxon>Tylenchina</taxon>
        <taxon>Tylenchomorpha</taxon>
        <taxon>Tylenchoidea</taxon>
        <taxon>Meloidogynidae</taxon>
        <taxon>Meloidogyninae</taxon>
        <taxon>Meloidogyne</taxon>
    </lineage>
</organism>
<proteinExistence type="predicted"/>
<gene>
    <name evidence="1" type="ORF">MENT_LOCUS53341</name>
</gene>
<protein>
    <submittedName>
        <fullName evidence="1">Uncharacterized protein</fullName>
    </submittedName>
</protein>
<evidence type="ECO:0000313" key="1">
    <source>
        <dbReference type="EMBL" id="CAD2199910.1"/>
    </source>
</evidence>
<name>A0A6V7XKQ1_MELEN</name>
<dbReference type="Proteomes" id="UP000580250">
    <property type="component" value="Unassembled WGS sequence"/>
</dbReference>
<reference evidence="1 2" key="1">
    <citation type="submission" date="2020-08" db="EMBL/GenBank/DDBJ databases">
        <authorList>
            <person name="Koutsovoulos G."/>
            <person name="Danchin GJ E."/>
        </authorList>
    </citation>
    <scope>NUCLEOTIDE SEQUENCE [LARGE SCALE GENOMIC DNA]</scope>
</reference>
<dbReference type="EMBL" id="CAJEWN010001766">
    <property type="protein sequence ID" value="CAD2199910.1"/>
    <property type="molecule type" value="Genomic_DNA"/>
</dbReference>
<comment type="caution">
    <text evidence="1">The sequence shown here is derived from an EMBL/GenBank/DDBJ whole genome shotgun (WGS) entry which is preliminary data.</text>
</comment>
<accession>A0A6V7XKQ1</accession>